<organism evidence="6 7">
    <name type="scientific">Lactobacillus rodentium</name>
    <dbReference type="NCBI Taxonomy" id="947835"/>
    <lineage>
        <taxon>Bacteria</taxon>
        <taxon>Bacillati</taxon>
        <taxon>Bacillota</taxon>
        <taxon>Bacilli</taxon>
        <taxon>Lactobacillales</taxon>
        <taxon>Lactobacillaceae</taxon>
        <taxon>Lactobacillus</taxon>
    </lineage>
</organism>
<dbReference type="Gene3D" id="3.40.190.290">
    <property type="match status" value="1"/>
</dbReference>
<dbReference type="GO" id="GO:0003700">
    <property type="term" value="F:DNA-binding transcription factor activity"/>
    <property type="evidence" value="ECO:0007669"/>
    <property type="project" value="InterPro"/>
</dbReference>
<dbReference type="PANTHER" id="PTHR30126">
    <property type="entry name" value="HTH-TYPE TRANSCRIPTIONAL REGULATOR"/>
    <property type="match status" value="1"/>
</dbReference>
<evidence type="ECO:0000259" key="5">
    <source>
        <dbReference type="PROSITE" id="PS50931"/>
    </source>
</evidence>
<dbReference type="SUPFAM" id="SSF53850">
    <property type="entry name" value="Periplasmic binding protein-like II"/>
    <property type="match status" value="1"/>
</dbReference>
<dbReference type="Gene3D" id="1.10.10.10">
    <property type="entry name" value="Winged helix-like DNA-binding domain superfamily/Winged helix DNA-binding domain"/>
    <property type="match status" value="1"/>
</dbReference>
<keyword evidence="7" id="KW-1185">Reference proteome</keyword>
<dbReference type="Pfam" id="PF00126">
    <property type="entry name" value="HTH_1"/>
    <property type="match status" value="1"/>
</dbReference>
<keyword evidence="2" id="KW-0805">Transcription regulation</keyword>
<keyword evidence="4" id="KW-0804">Transcription</keyword>
<dbReference type="InterPro" id="IPR036388">
    <property type="entry name" value="WH-like_DNA-bd_sf"/>
</dbReference>
<proteinExistence type="inferred from homology"/>
<comment type="caution">
    <text evidence="6">The sequence shown here is derived from an EMBL/GenBank/DDBJ whole genome shotgun (WGS) entry which is preliminary data.</text>
</comment>
<reference evidence="7" key="1">
    <citation type="submission" date="2018-03" db="EMBL/GenBank/DDBJ databases">
        <title>New taxa in the Lactobacillus gasseri group.</title>
        <authorList>
            <person name="Tanizawa Y."/>
            <person name="Tohno M."/>
            <person name="Endo A."/>
            <person name="Arita M."/>
        </authorList>
    </citation>
    <scope>NUCLEOTIDE SEQUENCE [LARGE SCALE GENOMIC DNA]</scope>
    <source>
        <strain evidence="7">DSM 24759</strain>
    </source>
</reference>
<dbReference type="AlphaFoldDB" id="A0A2Z6T6Y8"/>
<dbReference type="PROSITE" id="PS50931">
    <property type="entry name" value="HTH_LYSR"/>
    <property type="match status" value="1"/>
</dbReference>
<evidence type="ECO:0000313" key="6">
    <source>
        <dbReference type="EMBL" id="GBG05064.1"/>
    </source>
</evidence>
<feature type="domain" description="HTH lysR-type" evidence="5">
    <location>
        <begin position="9"/>
        <end position="66"/>
    </location>
</feature>
<evidence type="ECO:0000256" key="2">
    <source>
        <dbReference type="ARBA" id="ARBA00023015"/>
    </source>
</evidence>
<dbReference type="SUPFAM" id="SSF46785">
    <property type="entry name" value="Winged helix' DNA-binding domain"/>
    <property type="match status" value="1"/>
</dbReference>
<evidence type="ECO:0000256" key="4">
    <source>
        <dbReference type="ARBA" id="ARBA00023163"/>
    </source>
</evidence>
<evidence type="ECO:0000256" key="1">
    <source>
        <dbReference type="ARBA" id="ARBA00009437"/>
    </source>
</evidence>
<protein>
    <submittedName>
        <fullName evidence="6">LysR family transcriptional regulator</fullName>
    </submittedName>
</protein>
<keyword evidence="3" id="KW-0238">DNA-binding</keyword>
<dbReference type="CDD" id="cd05466">
    <property type="entry name" value="PBP2_LTTR_substrate"/>
    <property type="match status" value="1"/>
</dbReference>
<dbReference type="InterPro" id="IPR000847">
    <property type="entry name" value="LysR_HTH_N"/>
</dbReference>
<dbReference type="OrthoDB" id="9803735at2"/>
<dbReference type="Pfam" id="PF03466">
    <property type="entry name" value="LysR_substrate"/>
    <property type="match status" value="1"/>
</dbReference>
<name>A0A2Z6T6Y8_9LACO</name>
<accession>A0A2Z6T6Y8</accession>
<dbReference type="EMBL" id="BFBY01000006">
    <property type="protein sequence ID" value="GBG05064.1"/>
    <property type="molecule type" value="Genomic_DNA"/>
</dbReference>
<comment type="similarity">
    <text evidence="1">Belongs to the LysR transcriptional regulatory family.</text>
</comment>
<sequence length="315" mass="36590">MKANADAVLSAKSLHYFLQLVDSMSYTQASQILGITQPALTQQIKKLERAVGSPLFGQVGKKLYLTDAGSKMEETARTLFNTVHNTVDEIQQYTESDSGYISIGILNIFEPKVIEEFLIKFGKKYPDVRLIVNFYNREELWDKIDKNEIDFAILYIPDINANATTMRQFATKEINKESIILLSPKKNNALEDMLKEKWASYTEKSYLTHIFKRYYTSIIPQNEIKVRFSREKELVNFAQANGLNTFVTNSYYQAHQKDISLNPVKTQEVINFQGCFVYRKNKAQIPRLNNFLTEWDNFLDEKDYTTRLDEPETFN</sequence>
<evidence type="ECO:0000313" key="7">
    <source>
        <dbReference type="Proteomes" id="UP000257317"/>
    </source>
</evidence>
<dbReference type="RefSeq" id="WP_117118390.1">
    <property type="nucleotide sequence ID" value="NZ_BFBY01000006.1"/>
</dbReference>
<gene>
    <name evidence="6" type="primary">lysR</name>
    <name evidence="6" type="ORF">LrDSM24759_09780</name>
</gene>
<dbReference type="PRINTS" id="PR00039">
    <property type="entry name" value="HTHLYSR"/>
</dbReference>
<dbReference type="InterPro" id="IPR036390">
    <property type="entry name" value="WH_DNA-bd_sf"/>
</dbReference>
<dbReference type="InterPro" id="IPR005119">
    <property type="entry name" value="LysR_subst-bd"/>
</dbReference>
<evidence type="ECO:0000256" key="3">
    <source>
        <dbReference type="ARBA" id="ARBA00023125"/>
    </source>
</evidence>
<dbReference type="GO" id="GO:0000976">
    <property type="term" value="F:transcription cis-regulatory region binding"/>
    <property type="evidence" value="ECO:0007669"/>
    <property type="project" value="TreeGrafter"/>
</dbReference>
<dbReference type="Proteomes" id="UP000257317">
    <property type="component" value="Unassembled WGS sequence"/>
</dbReference>
<dbReference type="PANTHER" id="PTHR30126:SF40">
    <property type="entry name" value="HTH-TYPE TRANSCRIPTIONAL REGULATOR GLTR"/>
    <property type="match status" value="1"/>
</dbReference>